<gene>
    <name evidence="2" type="ORF">FHS55_000048</name>
</gene>
<dbReference type="RefSeq" id="WP_183187685.1">
    <property type="nucleotide sequence ID" value="NZ_JACICD010000001.1"/>
</dbReference>
<dbReference type="EMBL" id="JACICD010000001">
    <property type="protein sequence ID" value="MBB3769462.1"/>
    <property type="molecule type" value="Genomic_DNA"/>
</dbReference>
<proteinExistence type="predicted"/>
<protein>
    <recommendedName>
        <fullName evidence="4">DUF3726 domain-containing protein</fullName>
    </recommendedName>
</protein>
<evidence type="ECO:0000256" key="1">
    <source>
        <dbReference type="SAM" id="MobiDB-lite"/>
    </source>
</evidence>
<dbReference type="Pfam" id="PF12525">
    <property type="entry name" value="DUF3726"/>
    <property type="match status" value="1"/>
</dbReference>
<organism evidence="2 3">
    <name type="scientific">Ancylobacter tetraedralis</name>
    <dbReference type="NCBI Taxonomy" id="217068"/>
    <lineage>
        <taxon>Bacteria</taxon>
        <taxon>Pseudomonadati</taxon>
        <taxon>Pseudomonadota</taxon>
        <taxon>Alphaproteobacteria</taxon>
        <taxon>Hyphomicrobiales</taxon>
        <taxon>Xanthobacteraceae</taxon>
        <taxon>Ancylobacter</taxon>
    </lineage>
</organism>
<evidence type="ECO:0000313" key="3">
    <source>
        <dbReference type="Proteomes" id="UP000533469"/>
    </source>
</evidence>
<dbReference type="AlphaFoldDB" id="A0A839Z1B5"/>
<reference evidence="2 3" key="1">
    <citation type="submission" date="2020-08" db="EMBL/GenBank/DDBJ databases">
        <title>Genomic Encyclopedia of Type Strains, Phase IV (KMG-IV): sequencing the most valuable type-strain genomes for metagenomic binning, comparative biology and taxonomic classification.</title>
        <authorList>
            <person name="Goeker M."/>
        </authorList>
    </citation>
    <scope>NUCLEOTIDE SEQUENCE [LARGE SCALE GENOMIC DNA]</scope>
    <source>
        <strain evidence="2 3">DSM 5895</strain>
    </source>
</reference>
<feature type="region of interest" description="Disordered" evidence="1">
    <location>
        <begin position="139"/>
        <end position="163"/>
    </location>
</feature>
<accession>A0A839Z1B5</accession>
<dbReference type="InterPro" id="IPR022201">
    <property type="entry name" value="DUF3726"/>
</dbReference>
<comment type="caution">
    <text evidence="2">The sequence shown here is derived from an EMBL/GenBank/DDBJ whole genome shotgun (WGS) entry which is preliminary data.</text>
</comment>
<evidence type="ECO:0008006" key="4">
    <source>
        <dbReference type="Google" id="ProtNLM"/>
    </source>
</evidence>
<sequence length="207" mass="21654">MMDLSLNEVETLAAKAARGAGCSWGEADEMGRAARWLARSGLAFAPMLVAFLGVHDSLARPRVVDGQLTATAPACPLATGCWLVDEAGAWTMVDLPDVAFPLLLLPFAARAARLAGRPVRFTSREGAWTLTALGELAGDEPGGVRSEGQSRVACTDDVPSPARPAHRRAALEEADLRVLQAYALKTCVPESEGSRIRGAGGGGTDDD</sequence>
<evidence type="ECO:0000313" key="2">
    <source>
        <dbReference type="EMBL" id="MBB3769462.1"/>
    </source>
</evidence>
<dbReference type="Proteomes" id="UP000533469">
    <property type="component" value="Unassembled WGS sequence"/>
</dbReference>
<keyword evidence="3" id="KW-1185">Reference proteome</keyword>
<name>A0A839Z1B5_9HYPH</name>